<dbReference type="AlphaFoldDB" id="A0A1S3HPB1"/>
<evidence type="ECO:0000256" key="2">
    <source>
        <dbReference type="ARBA" id="ARBA00023157"/>
    </source>
</evidence>
<keyword evidence="4" id="KW-0812">Transmembrane</keyword>
<dbReference type="GeneID" id="106156970"/>
<organism evidence="6 7">
    <name type="scientific">Lingula anatina</name>
    <name type="common">Brachiopod</name>
    <name type="synonym">Lingula unguis</name>
    <dbReference type="NCBI Taxonomy" id="7574"/>
    <lineage>
        <taxon>Eukaryota</taxon>
        <taxon>Metazoa</taxon>
        <taxon>Spiralia</taxon>
        <taxon>Lophotrochozoa</taxon>
        <taxon>Brachiopoda</taxon>
        <taxon>Linguliformea</taxon>
        <taxon>Lingulata</taxon>
        <taxon>Lingulida</taxon>
        <taxon>Linguloidea</taxon>
        <taxon>Lingulidae</taxon>
        <taxon>Lingula</taxon>
    </lineage>
</organism>
<feature type="transmembrane region" description="Helical" evidence="4">
    <location>
        <begin position="52"/>
        <end position="73"/>
    </location>
</feature>
<dbReference type="Gene3D" id="1.20.1250.20">
    <property type="entry name" value="MFS general substrate transporter like domains"/>
    <property type="match status" value="1"/>
</dbReference>
<feature type="transmembrane region" description="Helical" evidence="4">
    <location>
        <begin position="398"/>
        <end position="418"/>
    </location>
</feature>
<dbReference type="InterPro" id="IPR020846">
    <property type="entry name" value="MFS_dom"/>
</dbReference>
<protein>
    <submittedName>
        <fullName evidence="7">Solute carrier organic anion transporter family member 5A1-like</fullName>
    </submittedName>
</protein>
<feature type="transmembrane region" description="Helical" evidence="4">
    <location>
        <begin position="560"/>
        <end position="580"/>
    </location>
</feature>
<dbReference type="PROSITE" id="PS50850">
    <property type="entry name" value="MFS"/>
    <property type="match status" value="1"/>
</dbReference>
<feature type="transmembrane region" description="Helical" evidence="4">
    <location>
        <begin position="114"/>
        <end position="136"/>
    </location>
</feature>
<dbReference type="InParanoid" id="A0A1S3HPB1"/>
<evidence type="ECO:0000256" key="1">
    <source>
        <dbReference type="ARBA" id="ARBA00004141"/>
    </source>
</evidence>
<feature type="transmembrane region" description="Helical" evidence="4">
    <location>
        <begin position="474"/>
        <end position="494"/>
    </location>
</feature>
<comment type="subcellular location">
    <subcellularLocation>
        <location evidence="1">Membrane</location>
        <topology evidence="1">Multi-pass membrane protein</topology>
    </subcellularLocation>
</comment>
<sequence length="622" mass="68025">MTKSYIISDQLSVDENKVERLSRPSSVHVTQDRCGVGVLQCCANVKMFTTNFALIMLTHSIIYTYLSSVITTIEKRFGLNSTQTGLLASVYEIGSIVSIIVGTYLLSRVHVPRYISIATVIAAIGALGMAVPHFAYGSGVTEFVDNNSTQQTTFALCGNSSNSNSSCESSAIEITQESSMAFLMFILFQLLNALGFAPAYPLGVTYIDENVPNTQTAAYSSIVFGVNIIGPVIGFVLGAVTLAYYVDFLEGFSLPRSHPQFIGAWWLGFVIIAGLSLLSAPSMALFPRHMPSRKHTDKEDGTAKEKSFAKLVKEFPRSVKRLFTTPPFLCVTLGICCELWMVGGYMIFLPKYLETQFKAPAFLATLITAFVAAVASVLGILLGGFLGSKFKFHSLQHARMLLFCSVVSTLLFVALFFLGCPSLDIKGLEGVNFFLKQDDSTVFKDCSCVSGTNQTAVLGGCDTGCNMLWQFSGVVFVFAFIAAMSSPSAIVITLRSVPKDFRAFAYGMNEAIEGVLGNIPAAVLYGYVIDGTCTLWKTSECTGEKENCLLYDNTNYRLHFHGLTLGIKALGALIYFLLWWKSHGQWTYYWDDDDEKADNESESGEKTPLISSDSEITPDTKM</sequence>
<feature type="transmembrane region" description="Helical" evidence="4">
    <location>
        <begin position="361"/>
        <end position="386"/>
    </location>
</feature>
<dbReference type="CDD" id="cd17336">
    <property type="entry name" value="MFS_SLCO_OATP"/>
    <property type="match status" value="1"/>
</dbReference>
<feature type="transmembrane region" description="Helical" evidence="4">
    <location>
        <begin position="327"/>
        <end position="349"/>
    </location>
</feature>
<dbReference type="OrthoDB" id="6286541at2759"/>
<feature type="transmembrane region" description="Helical" evidence="4">
    <location>
        <begin position="265"/>
        <end position="286"/>
    </location>
</feature>
<dbReference type="PANTHER" id="PTHR11388">
    <property type="entry name" value="ORGANIC ANION TRANSPORTER"/>
    <property type="match status" value="1"/>
</dbReference>
<evidence type="ECO:0000313" key="7">
    <source>
        <dbReference type="RefSeq" id="XP_013387870.1"/>
    </source>
</evidence>
<dbReference type="SUPFAM" id="SSF103473">
    <property type="entry name" value="MFS general substrate transporter"/>
    <property type="match status" value="1"/>
</dbReference>
<name>A0A1S3HPB1_LINAN</name>
<dbReference type="InterPro" id="IPR004156">
    <property type="entry name" value="OATP"/>
</dbReference>
<feature type="transmembrane region" description="Helical" evidence="4">
    <location>
        <begin position="85"/>
        <end position="107"/>
    </location>
</feature>
<dbReference type="Proteomes" id="UP000085678">
    <property type="component" value="Unplaced"/>
</dbReference>
<feature type="transmembrane region" description="Helical" evidence="4">
    <location>
        <begin position="222"/>
        <end position="245"/>
    </location>
</feature>
<feature type="compositionally biased region" description="Polar residues" evidence="3">
    <location>
        <begin position="609"/>
        <end position="622"/>
    </location>
</feature>
<dbReference type="Pfam" id="PF03137">
    <property type="entry name" value="OATP"/>
    <property type="match status" value="1"/>
</dbReference>
<evidence type="ECO:0000259" key="5">
    <source>
        <dbReference type="PROSITE" id="PS50850"/>
    </source>
</evidence>
<dbReference type="GO" id="GO:0016323">
    <property type="term" value="C:basolateral plasma membrane"/>
    <property type="evidence" value="ECO:0007669"/>
    <property type="project" value="TreeGrafter"/>
</dbReference>
<keyword evidence="6" id="KW-1185">Reference proteome</keyword>
<proteinExistence type="predicted"/>
<dbReference type="GO" id="GO:0043252">
    <property type="term" value="P:sodium-independent organic anion transport"/>
    <property type="evidence" value="ECO:0007669"/>
    <property type="project" value="TreeGrafter"/>
</dbReference>
<dbReference type="PANTHER" id="PTHR11388:SF100">
    <property type="entry name" value="SOLUTE CARRIER ORGANIC ANION TRANSPORTER FAMILY MEMBER 4A1"/>
    <property type="match status" value="1"/>
</dbReference>
<gene>
    <name evidence="7" type="primary">LOC106156970</name>
</gene>
<evidence type="ECO:0000256" key="3">
    <source>
        <dbReference type="SAM" id="MobiDB-lite"/>
    </source>
</evidence>
<dbReference type="GO" id="GO:0015347">
    <property type="term" value="F:sodium-independent organic anion transmembrane transporter activity"/>
    <property type="evidence" value="ECO:0007669"/>
    <property type="project" value="TreeGrafter"/>
</dbReference>
<dbReference type="RefSeq" id="XP_013387870.1">
    <property type="nucleotide sequence ID" value="XM_013532416.1"/>
</dbReference>
<feature type="transmembrane region" description="Helical" evidence="4">
    <location>
        <begin position="180"/>
        <end position="202"/>
    </location>
</feature>
<feature type="region of interest" description="Disordered" evidence="3">
    <location>
        <begin position="595"/>
        <end position="622"/>
    </location>
</feature>
<evidence type="ECO:0000256" key="4">
    <source>
        <dbReference type="SAM" id="Phobius"/>
    </source>
</evidence>
<reference evidence="7" key="1">
    <citation type="submission" date="2025-08" db="UniProtKB">
        <authorList>
            <consortium name="RefSeq"/>
        </authorList>
    </citation>
    <scope>IDENTIFICATION</scope>
    <source>
        <tissue evidence="7">Gonads</tissue>
    </source>
</reference>
<dbReference type="KEGG" id="lak:106156970"/>
<keyword evidence="2" id="KW-1015">Disulfide bond</keyword>
<evidence type="ECO:0000313" key="6">
    <source>
        <dbReference type="Proteomes" id="UP000085678"/>
    </source>
</evidence>
<keyword evidence="4" id="KW-1133">Transmembrane helix</keyword>
<accession>A0A1S3HPB1</accession>
<dbReference type="InterPro" id="IPR036259">
    <property type="entry name" value="MFS_trans_sf"/>
</dbReference>
<feature type="domain" description="Major facilitator superfamily (MFS) profile" evidence="5">
    <location>
        <begin position="44"/>
        <end position="583"/>
    </location>
</feature>
<keyword evidence="4" id="KW-0472">Membrane</keyword>